<dbReference type="RefSeq" id="XP_015887117.1">
    <property type="nucleotide sequence ID" value="XM_016031631.4"/>
</dbReference>
<dbReference type="KEGG" id="zju:107422209"/>
<feature type="domain" description="F-box" evidence="1">
    <location>
        <begin position="18"/>
        <end position="66"/>
    </location>
</feature>
<dbReference type="InterPro" id="IPR055357">
    <property type="entry name" value="LRR_At1g61320_AtMIF1"/>
</dbReference>
<dbReference type="PROSITE" id="PS50181">
    <property type="entry name" value="FBOX"/>
    <property type="match status" value="1"/>
</dbReference>
<dbReference type="PANTHER" id="PTHR31900:SF27">
    <property type="entry name" value="FBD DOMAIN-CONTAINING PROTEIN"/>
    <property type="match status" value="1"/>
</dbReference>
<dbReference type="InterPro" id="IPR053781">
    <property type="entry name" value="F-box_AtFBL13-like"/>
</dbReference>
<dbReference type="SMART" id="SM00256">
    <property type="entry name" value="FBOX"/>
    <property type="match status" value="1"/>
</dbReference>
<dbReference type="Gene3D" id="3.80.10.10">
    <property type="entry name" value="Ribonuclease Inhibitor"/>
    <property type="match status" value="1"/>
</dbReference>
<organism evidence="2 3">
    <name type="scientific">Ziziphus jujuba</name>
    <name type="common">Chinese jujube</name>
    <name type="synonym">Ziziphus sativa</name>
    <dbReference type="NCBI Taxonomy" id="326968"/>
    <lineage>
        <taxon>Eukaryota</taxon>
        <taxon>Viridiplantae</taxon>
        <taxon>Streptophyta</taxon>
        <taxon>Embryophyta</taxon>
        <taxon>Tracheophyta</taxon>
        <taxon>Spermatophyta</taxon>
        <taxon>Magnoliopsida</taxon>
        <taxon>eudicotyledons</taxon>
        <taxon>Gunneridae</taxon>
        <taxon>Pentapetalae</taxon>
        <taxon>rosids</taxon>
        <taxon>fabids</taxon>
        <taxon>Rosales</taxon>
        <taxon>Rhamnaceae</taxon>
        <taxon>Paliureae</taxon>
        <taxon>Ziziphus</taxon>
    </lineage>
</organism>
<dbReference type="PANTHER" id="PTHR31900">
    <property type="entry name" value="F-BOX/RNI SUPERFAMILY PROTEIN-RELATED"/>
    <property type="match status" value="1"/>
</dbReference>
<evidence type="ECO:0000313" key="3">
    <source>
        <dbReference type="RefSeq" id="XP_015887117.1"/>
    </source>
</evidence>
<dbReference type="FunCoup" id="A0A6P4AM90">
    <property type="interactions" value="1203"/>
</dbReference>
<dbReference type="Gene3D" id="1.20.1280.50">
    <property type="match status" value="1"/>
</dbReference>
<evidence type="ECO:0000313" key="2">
    <source>
        <dbReference type="Proteomes" id="UP001652623"/>
    </source>
</evidence>
<gene>
    <name evidence="3" type="primary">LOC107422209</name>
</gene>
<dbReference type="Pfam" id="PF00646">
    <property type="entry name" value="F-box"/>
    <property type="match status" value="1"/>
</dbReference>
<dbReference type="AlphaFoldDB" id="A0A6P4AM90"/>
<sequence>MASKRVKKNSTGMIESSIDIISQLPDSLIHQIFSFLPTIYLVRMSLVSKRWRHMWVSSPFLYFEDLNNITFNKRKRNRDMVLNFVTKYLIHRQLFMQIPYTFIVSFRFVTLYNIRSSKIAIRQIDDWLSFAIHSEVKELDLCVNFYCLPCFVLNASSLTILKLRELKLVASSPSTLPSLKILSLAGVKLKSNAESLQNLVSGCPIIEEMHLSRCDLQHLDSTAVSGTIRNLSLSNVVLNDRWLGCLISRLPLLERLTLEWSVLKNISIHSHSLKYFFLKSNYSIEATLTTPNLVWLDFECVSQSIISVKAFNLLEANLKLRGFHTVETLIHLLSNLSFLKKLMLIIWKEEVLIFPKRTRERYPSPLSNLKHLKVEIQERTFKTAELWGSLLWFAPSLKTLEIV</sequence>
<name>A0A6P4AM90_ZIZJJ</name>
<dbReference type="Pfam" id="PF23622">
    <property type="entry name" value="LRR_At1g61320_AtMIF1"/>
    <property type="match status" value="1"/>
</dbReference>
<accession>A0A6P4AM90</accession>
<reference evidence="3" key="1">
    <citation type="submission" date="2025-08" db="UniProtKB">
        <authorList>
            <consortium name="RefSeq"/>
        </authorList>
    </citation>
    <scope>IDENTIFICATION</scope>
    <source>
        <tissue evidence="3">Seedling</tissue>
    </source>
</reference>
<protein>
    <submittedName>
        <fullName evidence="3">F-box/LRR-repeat protein At1g55660</fullName>
    </submittedName>
</protein>
<dbReference type="InterPro" id="IPR001810">
    <property type="entry name" value="F-box_dom"/>
</dbReference>
<dbReference type="InterPro" id="IPR032675">
    <property type="entry name" value="LRR_dom_sf"/>
</dbReference>
<dbReference type="CDD" id="cd22160">
    <property type="entry name" value="F-box_AtFBL13-like"/>
    <property type="match status" value="1"/>
</dbReference>
<dbReference type="GeneID" id="107422209"/>
<dbReference type="SUPFAM" id="SSF81383">
    <property type="entry name" value="F-box domain"/>
    <property type="match status" value="1"/>
</dbReference>
<dbReference type="InterPro" id="IPR036047">
    <property type="entry name" value="F-box-like_dom_sf"/>
</dbReference>
<dbReference type="SUPFAM" id="SSF52058">
    <property type="entry name" value="L domain-like"/>
    <property type="match status" value="1"/>
</dbReference>
<dbReference type="InParanoid" id="A0A6P4AM90"/>
<dbReference type="InterPro" id="IPR050232">
    <property type="entry name" value="FBL13/AtMIF1-like"/>
</dbReference>
<dbReference type="Proteomes" id="UP001652623">
    <property type="component" value="Chromosome 3"/>
</dbReference>
<keyword evidence="2" id="KW-1185">Reference proteome</keyword>
<evidence type="ECO:0000259" key="1">
    <source>
        <dbReference type="PROSITE" id="PS50181"/>
    </source>
</evidence>
<proteinExistence type="predicted"/>